<dbReference type="InterPro" id="IPR001480">
    <property type="entry name" value="Bulb-type_lectin_dom"/>
</dbReference>
<keyword evidence="25" id="KW-1185">Reference proteome</keyword>
<dbReference type="FunFam" id="3.30.200.20:FF:000059">
    <property type="entry name" value="S-receptor-like serine/threonine-protein kinase"/>
    <property type="match status" value="1"/>
</dbReference>
<evidence type="ECO:0000256" key="15">
    <source>
        <dbReference type="ARBA" id="ARBA00023170"/>
    </source>
</evidence>
<dbReference type="CDD" id="cd14066">
    <property type="entry name" value="STKc_IRAK"/>
    <property type="match status" value="1"/>
</dbReference>
<keyword evidence="15 24" id="KW-0675">Receptor</keyword>
<keyword evidence="3" id="KW-0723">Serine/threonine-protein kinase</keyword>
<dbReference type="GO" id="GO:0004674">
    <property type="term" value="F:protein serine/threonine kinase activity"/>
    <property type="evidence" value="ECO:0007669"/>
    <property type="project" value="UniProtKB-KW"/>
</dbReference>
<feature type="transmembrane region" description="Helical" evidence="20">
    <location>
        <begin position="467"/>
        <end position="492"/>
    </location>
</feature>
<evidence type="ECO:0000256" key="9">
    <source>
        <dbReference type="ARBA" id="ARBA00022741"/>
    </source>
</evidence>
<dbReference type="Gene3D" id="3.60.10.10">
    <property type="entry name" value="Endonuclease/exonuclease/phosphatase"/>
    <property type="match status" value="1"/>
</dbReference>
<comment type="catalytic activity">
    <reaction evidence="18">
        <text>L-seryl-[protein] + ATP = O-phospho-L-seryl-[protein] + ADP + H(+)</text>
        <dbReference type="Rhea" id="RHEA:17989"/>
        <dbReference type="Rhea" id="RHEA-COMP:9863"/>
        <dbReference type="Rhea" id="RHEA-COMP:11604"/>
        <dbReference type="ChEBI" id="CHEBI:15378"/>
        <dbReference type="ChEBI" id="CHEBI:29999"/>
        <dbReference type="ChEBI" id="CHEBI:30616"/>
        <dbReference type="ChEBI" id="CHEBI:83421"/>
        <dbReference type="ChEBI" id="CHEBI:456216"/>
        <dbReference type="EC" id="2.7.11.1"/>
    </reaction>
</comment>
<dbReference type="SUPFAM" id="SSF56112">
    <property type="entry name" value="Protein kinase-like (PK-like)"/>
    <property type="match status" value="1"/>
</dbReference>
<dbReference type="PANTHER" id="PTHR47976:SF105">
    <property type="entry name" value="RECEPTOR-LIKE SERINE_THREONINE-PROTEIN KINASE"/>
    <property type="match status" value="1"/>
</dbReference>
<comment type="catalytic activity">
    <reaction evidence="17">
        <text>L-threonyl-[protein] + ATP = O-phospho-L-threonyl-[protein] + ADP + H(+)</text>
        <dbReference type="Rhea" id="RHEA:46608"/>
        <dbReference type="Rhea" id="RHEA-COMP:11060"/>
        <dbReference type="Rhea" id="RHEA-COMP:11605"/>
        <dbReference type="ChEBI" id="CHEBI:15378"/>
        <dbReference type="ChEBI" id="CHEBI:30013"/>
        <dbReference type="ChEBI" id="CHEBI:30616"/>
        <dbReference type="ChEBI" id="CHEBI:61977"/>
        <dbReference type="ChEBI" id="CHEBI:456216"/>
        <dbReference type="EC" id="2.7.11.1"/>
    </reaction>
</comment>
<comment type="caution">
    <text evidence="24">The sequence shown here is derived from an EMBL/GenBank/DDBJ whole genome shotgun (WGS) entry which is preliminary data.</text>
</comment>
<dbReference type="InterPro" id="IPR017441">
    <property type="entry name" value="Protein_kinase_ATP_BS"/>
</dbReference>
<evidence type="ECO:0000256" key="12">
    <source>
        <dbReference type="ARBA" id="ARBA00022989"/>
    </source>
</evidence>
<dbReference type="EMBL" id="SMMG02000005">
    <property type="protein sequence ID" value="KAA3472532.1"/>
    <property type="molecule type" value="Genomic_DNA"/>
</dbReference>
<dbReference type="AlphaFoldDB" id="A0A5B6VUD9"/>
<evidence type="ECO:0000256" key="18">
    <source>
        <dbReference type="ARBA" id="ARBA00048679"/>
    </source>
</evidence>
<dbReference type="Gene3D" id="1.10.510.10">
    <property type="entry name" value="Transferase(Phosphotransferase) domain 1"/>
    <property type="match status" value="1"/>
</dbReference>
<evidence type="ECO:0000256" key="5">
    <source>
        <dbReference type="ARBA" id="ARBA00022679"/>
    </source>
</evidence>
<keyword evidence="8 24" id="KW-0430">Lectin</keyword>
<keyword evidence="14" id="KW-1015">Disulfide bond</keyword>
<dbReference type="Proteomes" id="UP000325315">
    <property type="component" value="Unassembled WGS sequence"/>
</dbReference>
<organism evidence="24 25">
    <name type="scientific">Gossypium australe</name>
    <dbReference type="NCBI Taxonomy" id="47621"/>
    <lineage>
        <taxon>Eukaryota</taxon>
        <taxon>Viridiplantae</taxon>
        <taxon>Streptophyta</taxon>
        <taxon>Embryophyta</taxon>
        <taxon>Tracheophyta</taxon>
        <taxon>Spermatophyta</taxon>
        <taxon>Magnoliopsida</taxon>
        <taxon>eudicotyledons</taxon>
        <taxon>Gunneridae</taxon>
        <taxon>Pentapetalae</taxon>
        <taxon>rosids</taxon>
        <taxon>malvids</taxon>
        <taxon>Malvales</taxon>
        <taxon>Malvaceae</taxon>
        <taxon>Malvoideae</taxon>
        <taxon>Gossypium</taxon>
    </lineage>
</organism>
<dbReference type="PROSITE" id="PS50011">
    <property type="entry name" value="PROTEIN_KINASE_DOM"/>
    <property type="match status" value="1"/>
</dbReference>
<dbReference type="Gene3D" id="3.30.200.20">
    <property type="entry name" value="Phosphorylase Kinase, domain 1"/>
    <property type="match status" value="1"/>
</dbReference>
<keyword evidence="7 21" id="KW-0732">Signal</keyword>
<dbReference type="SUPFAM" id="SSF56219">
    <property type="entry name" value="DNase I-like"/>
    <property type="match status" value="1"/>
</dbReference>
<keyword evidence="9 19" id="KW-0547">Nucleotide-binding</keyword>
<dbReference type="Pfam" id="PF00069">
    <property type="entry name" value="Pkinase"/>
    <property type="match status" value="1"/>
</dbReference>
<dbReference type="InterPro" id="IPR000719">
    <property type="entry name" value="Prot_kinase_dom"/>
</dbReference>
<evidence type="ECO:0000256" key="20">
    <source>
        <dbReference type="SAM" id="Phobius"/>
    </source>
</evidence>
<gene>
    <name evidence="24" type="ORF">EPI10_023005</name>
</gene>
<dbReference type="EC" id="2.7.11.1" evidence="2"/>
<evidence type="ECO:0000259" key="23">
    <source>
        <dbReference type="PROSITE" id="PS50927"/>
    </source>
</evidence>
<evidence type="ECO:0000256" key="17">
    <source>
        <dbReference type="ARBA" id="ARBA00047899"/>
    </source>
</evidence>
<feature type="signal peptide" evidence="21">
    <location>
        <begin position="1"/>
        <end position="27"/>
    </location>
</feature>
<keyword evidence="4" id="KW-0245">EGF-like domain</keyword>
<keyword evidence="16" id="KW-0325">Glycoprotein</keyword>
<accession>A0A5B6VUD9</accession>
<name>A0A5B6VUD9_9ROSI</name>
<evidence type="ECO:0000259" key="22">
    <source>
        <dbReference type="PROSITE" id="PS50011"/>
    </source>
</evidence>
<dbReference type="InterPro" id="IPR051343">
    <property type="entry name" value="G-type_lectin_kinases/EP1-like"/>
</dbReference>
<keyword evidence="12 20" id="KW-1133">Transmembrane helix</keyword>
<evidence type="ECO:0000256" key="1">
    <source>
        <dbReference type="ARBA" id="ARBA00004479"/>
    </source>
</evidence>
<feature type="chain" id="PRO_5022992763" description="non-specific serine/threonine protein kinase" evidence="21">
    <location>
        <begin position="28"/>
        <end position="1098"/>
    </location>
</feature>
<dbReference type="PROSITE" id="PS00107">
    <property type="entry name" value="PROTEIN_KINASE_ATP"/>
    <property type="match status" value="1"/>
</dbReference>
<dbReference type="GO" id="GO:0030246">
    <property type="term" value="F:carbohydrate binding"/>
    <property type="evidence" value="ECO:0007669"/>
    <property type="project" value="UniProtKB-KW"/>
</dbReference>
<evidence type="ECO:0000256" key="3">
    <source>
        <dbReference type="ARBA" id="ARBA00022527"/>
    </source>
</evidence>
<keyword evidence="6 20" id="KW-0812">Transmembrane</keyword>
<evidence type="ECO:0000256" key="4">
    <source>
        <dbReference type="ARBA" id="ARBA00022536"/>
    </source>
</evidence>
<dbReference type="CDD" id="cd00028">
    <property type="entry name" value="B_lectin"/>
    <property type="match status" value="1"/>
</dbReference>
<sequence length="1098" mass="123872">MISPLFHSHLCLFILASILWILATVEAQANVTVGKSLAADDTNTTWQSPSGVFAFGFQPITSKKDRFLLAIWYANIPEKTIVWYANRENPETDRGSTVELTEAGFLVLNDSKGKELWRSERATDDFQLSHAAMLDTGNFVIVSKNSTNIWESFNHPTDTILPSQELGVDGSLVSAQTNYGKGKYQLRFKTNESLVLNQIDMFTGKPYEEYFSFPNGSRLAFDNDSEDILIWNSNGSLVDNVTKDVEPIPALYYYRATLDFYGVFTLYSYPRNSSGGASWSVLKAWPPNICRAFVNSSVSRGQNRYGIGPCGCNSICERIDIGRHNCTCLPGFSFLDDNNHYAGCKQDYAGEPGDCSLDGSTIGEDRFEFKKIQFVNFPLSDYGIFYPATELECQQSCLRDCSCAVAIYPTTKSNSNATCYKKQLPLSNGHGEYGLDSTVLVKVLKSDALKKQPDASKKKPATRNNQAIVILSVLLGTFVVLAAISLIFFCLFRRRLHDLNGVPSPSRRDLETNLQFFTYKDLEHATNGFNEELGRGAFGTVYKGELPSIYGNRVAVKKLDKFPQDGEREFTTEVKVIGQTHHKNLVRLIGYYDEAEHRLLVYEFMQNGSLSSFLFGVPRPSWQQRLQIASMIAKGLAYLHEECSKQIIHCDIKPQNILLDESFTAKISDFGLAKLLMNDKTRTKTSIRGTKGYVAPEWFRNTPFTVKVDVYSFGVMLLEIICCRRCVEVEMEEAAILTDWAFQCYSEGMIGKLVENDEEARNDVETLEMLLKVALWCVQEEPSLRPSMRIVAMMLEGAVQVPNPPCLFPLNSMSMSGLLAPMKQILQIFLRMPSHEGSGGSSGKSYNPDSFKAQMKSIWKTKGKFEIQLAGQNLFMINFESEEDLELILEEFDKKDLMRAIGTTFGGIIRSVIHGAFCRIRIKIDVQKPLRRGIFVSTVELQPPEGEQVLTLQKEGMKVTDKDLLRKEIQVESMRSSKKISWKRANLMREMDQANIERIVRKKKLEEFNNGGYEQETKIGGGQRATRPGAMKIISWNVRGLGNPRAVRRLRHLLKLHNPDMVFFMETKINDKRMERIRRRCGFVNGIDVGAEGSRGGL</sequence>
<feature type="binding site" evidence="19">
    <location>
        <position position="558"/>
    </location>
    <ligand>
        <name>ATP</name>
        <dbReference type="ChEBI" id="CHEBI:30616"/>
    </ligand>
</feature>
<evidence type="ECO:0000256" key="13">
    <source>
        <dbReference type="ARBA" id="ARBA00023136"/>
    </source>
</evidence>
<feature type="domain" description="Protein kinase" evidence="22">
    <location>
        <begin position="527"/>
        <end position="799"/>
    </location>
</feature>
<keyword evidence="11 19" id="KW-0067">ATP-binding</keyword>
<evidence type="ECO:0000256" key="6">
    <source>
        <dbReference type="ARBA" id="ARBA00022692"/>
    </source>
</evidence>
<dbReference type="PANTHER" id="PTHR47976">
    <property type="entry name" value="G-TYPE LECTIN S-RECEPTOR-LIKE SERINE/THREONINE-PROTEIN KINASE SD2-5"/>
    <property type="match status" value="1"/>
</dbReference>
<reference evidence="25" key="1">
    <citation type="journal article" date="2019" name="Plant Biotechnol. J.">
        <title>Genome sequencing of the Australian wild diploid species Gossypium australe highlights disease resistance and delayed gland morphogenesis.</title>
        <authorList>
            <person name="Cai Y."/>
            <person name="Cai X."/>
            <person name="Wang Q."/>
            <person name="Wang P."/>
            <person name="Zhang Y."/>
            <person name="Cai C."/>
            <person name="Xu Y."/>
            <person name="Wang K."/>
            <person name="Zhou Z."/>
            <person name="Wang C."/>
            <person name="Geng S."/>
            <person name="Li B."/>
            <person name="Dong Q."/>
            <person name="Hou Y."/>
            <person name="Wang H."/>
            <person name="Ai P."/>
            <person name="Liu Z."/>
            <person name="Yi F."/>
            <person name="Sun M."/>
            <person name="An G."/>
            <person name="Cheng J."/>
            <person name="Zhang Y."/>
            <person name="Shi Q."/>
            <person name="Xie Y."/>
            <person name="Shi X."/>
            <person name="Chang Y."/>
            <person name="Huang F."/>
            <person name="Chen Y."/>
            <person name="Hong S."/>
            <person name="Mi L."/>
            <person name="Sun Q."/>
            <person name="Zhang L."/>
            <person name="Zhou B."/>
            <person name="Peng R."/>
            <person name="Zhang X."/>
            <person name="Liu F."/>
        </authorList>
    </citation>
    <scope>NUCLEOTIDE SEQUENCE [LARGE SCALE GENOMIC DNA]</scope>
    <source>
        <strain evidence="25">cv. PA1801</strain>
    </source>
</reference>
<protein>
    <recommendedName>
        <fullName evidence="2">non-specific serine/threonine protein kinase</fullName>
        <ecNumber evidence="2">2.7.11.1</ecNumber>
    </recommendedName>
</protein>
<dbReference type="PROSITE" id="PS00108">
    <property type="entry name" value="PROTEIN_KINASE_ST"/>
    <property type="match status" value="1"/>
</dbReference>
<evidence type="ECO:0000256" key="14">
    <source>
        <dbReference type="ARBA" id="ARBA00023157"/>
    </source>
</evidence>
<comment type="subcellular location">
    <subcellularLocation>
        <location evidence="1">Membrane</location>
        <topology evidence="1">Single-pass type I membrane protein</topology>
    </subcellularLocation>
</comment>
<dbReference type="SMART" id="SM00220">
    <property type="entry name" value="S_TKc"/>
    <property type="match status" value="1"/>
</dbReference>
<feature type="domain" description="Bulb-type lectin" evidence="23">
    <location>
        <begin position="28"/>
        <end position="154"/>
    </location>
</feature>
<evidence type="ECO:0000256" key="11">
    <source>
        <dbReference type="ARBA" id="ARBA00022840"/>
    </source>
</evidence>
<dbReference type="PROSITE" id="PS50927">
    <property type="entry name" value="BULB_LECTIN"/>
    <property type="match status" value="1"/>
</dbReference>
<dbReference type="CDD" id="cd01098">
    <property type="entry name" value="PAN_AP_plant"/>
    <property type="match status" value="1"/>
</dbReference>
<dbReference type="FunFam" id="1.10.510.10:FF:000237">
    <property type="entry name" value="G-type lectin S-receptor-like serine/threonine-protein kinase"/>
    <property type="match status" value="1"/>
</dbReference>
<keyword evidence="13 20" id="KW-0472">Membrane</keyword>
<dbReference type="GO" id="GO:0016020">
    <property type="term" value="C:membrane"/>
    <property type="evidence" value="ECO:0007669"/>
    <property type="project" value="UniProtKB-SubCell"/>
</dbReference>
<evidence type="ECO:0000256" key="7">
    <source>
        <dbReference type="ARBA" id="ARBA00022729"/>
    </source>
</evidence>
<dbReference type="InterPro" id="IPR008271">
    <property type="entry name" value="Ser/Thr_kinase_AS"/>
</dbReference>
<dbReference type="InterPro" id="IPR036426">
    <property type="entry name" value="Bulb-type_lectin_dom_sf"/>
</dbReference>
<dbReference type="InterPro" id="IPR011009">
    <property type="entry name" value="Kinase-like_dom_sf"/>
</dbReference>
<dbReference type="Gene3D" id="2.90.10.10">
    <property type="entry name" value="Bulb-type lectin domain"/>
    <property type="match status" value="1"/>
</dbReference>
<dbReference type="FunFam" id="2.90.10.10:FF:000013">
    <property type="entry name" value="G-type lectin S-receptor-like serine/threonine-protein kinase LECRK1"/>
    <property type="match status" value="1"/>
</dbReference>
<dbReference type="GO" id="GO:0005524">
    <property type="term" value="F:ATP binding"/>
    <property type="evidence" value="ECO:0007669"/>
    <property type="project" value="UniProtKB-UniRule"/>
</dbReference>
<dbReference type="InterPro" id="IPR036691">
    <property type="entry name" value="Endo/exonu/phosph_ase_sf"/>
</dbReference>
<evidence type="ECO:0000256" key="16">
    <source>
        <dbReference type="ARBA" id="ARBA00023180"/>
    </source>
</evidence>
<evidence type="ECO:0000256" key="2">
    <source>
        <dbReference type="ARBA" id="ARBA00012513"/>
    </source>
</evidence>
<dbReference type="SMART" id="SM00108">
    <property type="entry name" value="B_lectin"/>
    <property type="match status" value="1"/>
</dbReference>
<keyword evidence="5" id="KW-0808">Transferase</keyword>
<evidence type="ECO:0000256" key="19">
    <source>
        <dbReference type="PROSITE-ProRule" id="PRU10141"/>
    </source>
</evidence>
<dbReference type="SUPFAM" id="SSF51110">
    <property type="entry name" value="alpha-D-mannose-specific plant lectins"/>
    <property type="match status" value="1"/>
</dbReference>
<dbReference type="OrthoDB" id="5857966at2759"/>
<dbReference type="Pfam" id="PF01453">
    <property type="entry name" value="B_lectin"/>
    <property type="match status" value="1"/>
</dbReference>
<keyword evidence="10 24" id="KW-0418">Kinase</keyword>
<evidence type="ECO:0000256" key="8">
    <source>
        <dbReference type="ARBA" id="ARBA00022734"/>
    </source>
</evidence>
<evidence type="ECO:0000256" key="21">
    <source>
        <dbReference type="SAM" id="SignalP"/>
    </source>
</evidence>
<evidence type="ECO:0000313" key="24">
    <source>
        <dbReference type="EMBL" id="KAA3472532.1"/>
    </source>
</evidence>
<proteinExistence type="predicted"/>
<evidence type="ECO:0000256" key="10">
    <source>
        <dbReference type="ARBA" id="ARBA00022777"/>
    </source>
</evidence>
<evidence type="ECO:0000313" key="25">
    <source>
        <dbReference type="Proteomes" id="UP000325315"/>
    </source>
</evidence>